<feature type="non-terminal residue" evidence="2">
    <location>
        <position position="1"/>
    </location>
</feature>
<dbReference type="PANTHER" id="PTHR33171">
    <property type="entry name" value="LAR_N DOMAIN-CONTAINING PROTEIN"/>
    <property type="match status" value="1"/>
</dbReference>
<reference evidence="2" key="1">
    <citation type="journal article" date="2014" name="Front. Microbiol.">
        <title>High frequency of phylogenetically diverse reductive dehalogenase-homologous genes in deep subseafloor sedimentary metagenomes.</title>
        <authorList>
            <person name="Kawai M."/>
            <person name="Futagami T."/>
            <person name="Toyoda A."/>
            <person name="Takaki Y."/>
            <person name="Nishi S."/>
            <person name="Hori S."/>
            <person name="Arai W."/>
            <person name="Tsubouchi T."/>
            <person name="Morono Y."/>
            <person name="Uchiyama I."/>
            <person name="Ito T."/>
            <person name="Fujiyama A."/>
            <person name="Inagaki F."/>
            <person name="Takami H."/>
        </authorList>
    </citation>
    <scope>NUCLEOTIDE SEQUENCE</scope>
    <source>
        <strain evidence="2">Expedition CK06-06</strain>
    </source>
</reference>
<dbReference type="InterPro" id="IPR048068">
    <property type="entry name" value="LarA-like"/>
</dbReference>
<dbReference type="InterPro" id="IPR018657">
    <property type="entry name" value="LarA-like_N"/>
</dbReference>
<dbReference type="Pfam" id="PF09861">
    <property type="entry name" value="Lar_N"/>
    <property type="match status" value="1"/>
</dbReference>
<dbReference type="AlphaFoldDB" id="X0YXA6"/>
<accession>X0YXA6</accession>
<feature type="non-terminal residue" evidence="2">
    <location>
        <position position="214"/>
    </location>
</feature>
<name>X0YXA6_9ZZZZ</name>
<proteinExistence type="predicted"/>
<organism evidence="2">
    <name type="scientific">marine sediment metagenome</name>
    <dbReference type="NCBI Taxonomy" id="412755"/>
    <lineage>
        <taxon>unclassified sequences</taxon>
        <taxon>metagenomes</taxon>
        <taxon>ecological metagenomes</taxon>
    </lineage>
</organism>
<dbReference type="GO" id="GO:0050043">
    <property type="term" value="F:lactate racemase activity"/>
    <property type="evidence" value="ECO:0007669"/>
    <property type="project" value="InterPro"/>
</dbReference>
<comment type="caution">
    <text evidence="2">The sequence shown here is derived from an EMBL/GenBank/DDBJ whole genome shotgun (WGS) entry which is preliminary data.</text>
</comment>
<feature type="domain" description="LarA-like N-terminal" evidence="1">
    <location>
        <begin position="2"/>
        <end position="124"/>
    </location>
</feature>
<sequence>LLEPVLEVLAQASVRPTIAIAAGRHRPMTEDEMRQHLGQQICSTYPIIQHDSFDPAAHVDRGRTSRGTPIEVNGAIFEHDLVLAVGIIEPTYLAGFSGSRKMLMPGMAWHEAIDANHYLITDPACRVGVLDGNPISEDMQEFARDMPLDFIVYSVVGPNDEDTAIVAGDRYQAHREGCRLSKQIFRVPGPVADIIISSAGGYPYDCDLVQGKKT</sequence>
<dbReference type="Gene3D" id="3.40.50.11440">
    <property type="match status" value="1"/>
</dbReference>
<dbReference type="PANTHER" id="PTHR33171:SF17">
    <property type="entry name" value="LARA-LIKE N-TERMINAL DOMAIN-CONTAINING PROTEIN"/>
    <property type="match status" value="1"/>
</dbReference>
<evidence type="ECO:0000313" key="2">
    <source>
        <dbReference type="EMBL" id="GAG51192.1"/>
    </source>
</evidence>
<protein>
    <recommendedName>
        <fullName evidence="1">LarA-like N-terminal domain-containing protein</fullName>
    </recommendedName>
</protein>
<evidence type="ECO:0000259" key="1">
    <source>
        <dbReference type="Pfam" id="PF09861"/>
    </source>
</evidence>
<dbReference type="EMBL" id="BARS01054725">
    <property type="protein sequence ID" value="GAG51192.1"/>
    <property type="molecule type" value="Genomic_DNA"/>
</dbReference>
<gene>
    <name evidence="2" type="ORF">S01H1_80954</name>
</gene>